<dbReference type="EMBL" id="BGZK01000062">
    <property type="protein sequence ID" value="GBP14298.1"/>
    <property type="molecule type" value="Genomic_DNA"/>
</dbReference>
<sequence length="90" mass="9657">MGDRAREQRAGTGPNGSIFVPLHSVIIRVYGVELCGARVMPFCLLSGLPPTRDVKHAVRIAVYILPRQRGRTGTAAHAPVKRPAVVDGTT</sequence>
<evidence type="ECO:0000313" key="1">
    <source>
        <dbReference type="EMBL" id="GBP14298.1"/>
    </source>
</evidence>
<evidence type="ECO:0000313" key="2">
    <source>
        <dbReference type="Proteomes" id="UP000299102"/>
    </source>
</evidence>
<dbReference type="Proteomes" id="UP000299102">
    <property type="component" value="Unassembled WGS sequence"/>
</dbReference>
<accession>A0A4C1TLN7</accession>
<protein>
    <submittedName>
        <fullName evidence="1">Uncharacterized protein</fullName>
    </submittedName>
</protein>
<name>A0A4C1TLN7_EUMVA</name>
<gene>
    <name evidence="1" type="ORF">EVAR_7714_1</name>
</gene>
<keyword evidence="2" id="KW-1185">Reference proteome</keyword>
<dbReference type="AlphaFoldDB" id="A0A4C1TLN7"/>
<reference evidence="1 2" key="1">
    <citation type="journal article" date="2019" name="Commun. Biol.">
        <title>The bagworm genome reveals a unique fibroin gene that provides high tensile strength.</title>
        <authorList>
            <person name="Kono N."/>
            <person name="Nakamura H."/>
            <person name="Ohtoshi R."/>
            <person name="Tomita M."/>
            <person name="Numata K."/>
            <person name="Arakawa K."/>
        </authorList>
    </citation>
    <scope>NUCLEOTIDE SEQUENCE [LARGE SCALE GENOMIC DNA]</scope>
</reference>
<organism evidence="1 2">
    <name type="scientific">Eumeta variegata</name>
    <name type="common">Bagworm moth</name>
    <name type="synonym">Eumeta japonica</name>
    <dbReference type="NCBI Taxonomy" id="151549"/>
    <lineage>
        <taxon>Eukaryota</taxon>
        <taxon>Metazoa</taxon>
        <taxon>Ecdysozoa</taxon>
        <taxon>Arthropoda</taxon>
        <taxon>Hexapoda</taxon>
        <taxon>Insecta</taxon>
        <taxon>Pterygota</taxon>
        <taxon>Neoptera</taxon>
        <taxon>Endopterygota</taxon>
        <taxon>Lepidoptera</taxon>
        <taxon>Glossata</taxon>
        <taxon>Ditrysia</taxon>
        <taxon>Tineoidea</taxon>
        <taxon>Psychidae</taxon>
        <taxon>Oiketicinae</taxon>
        <taxon>Eumeta</taxon>
    </lineage>
</organism>
<proteinExistence type="predicted"/>
<comment type="caution">
    <text evidence="1">The sequence shown here is derived from an EMBL/GenBank/DDBJ whole genome shotgun (WGS) entry which is preliminary data.</text>
</comment>